<dbReference type="CTD" id="9810459"/>
<proteinExistence type="predicted"/>
<name>A0A6A5HVD8_CAERE</name>
<dbReference type="GeneID" id="9810459"/>
<dbReference type="RefSeq" id="XP_003112165.2">
    <property type="nucleotide sequence ID" value="XM_003112117.2"/>
</dbReference>
<gene>
    <name evidence="1" type="ORF">GCK72_002569</name>
</gene>
<dbReference type="Proteomes" id="UP000483820">
    <property type="component" value="Chromosome I"/>
</dbReference>
<dbReference type="KEGG" id="crq:GCK72_002569"/>
<evidence type="ECO:0000313" key="1">
    <source>
        <dbReference type="EMBL" id="KAF1770746.1"/>
    </source>
</evidence>
<organism evidence="1 2">
    <name type="scientific">Caenorhabditis remanei</name>
    <name type="common">Caenorhabditis vulgaris</name>
    <dbReference type="NCBI Taxonomy" id="31234"/>
    <lineage>
        <taxon>Eukaryota</taxon>
        <taxon>Metazoa</taxon>
        <taxon>Ecdysozoa</taxon>
        <taxon>Nematoda</taxon>
        <taxon>Chromadorea</taxon>
        <taxon>Rhabditida</taxon>
        <taxon>Rhabditina</taxon>
        <taxon>Rhabditomorpha</taxon>
        <taxon>Rhabditoidea</taxon>
        <taxon>Rhabditidae</taxon>
        <taxon>Peloderinae</taxon>
        <taxon>Caenorhabditis</taxon>
    </lineage>
</organism>
<comment type="caution">
    <text evidence="1">The sequence shown here is derived from an EMBL/GenBank/DDBJ whole genome shotgun (WGS) entry which is preliminary data.</text>
</comment>
<sequence length="82" mass="8935">MVSSPAIHVTATLEDDVLSVTTSWTILRDNNCDVYRKQETTRSARGIAVDITISCTHRRVCGSVRGPGPAVPISCDVFNKNM</sequence>
<accession>A0A6A5HVD8</accession>
<reference evidence="1 2" key="1">
    <citation type="submission" date="2019-12" db="EMBL/GenBank/DDBJ databases">
        <title>Chromosome-level assembly of the Caenorhabditis remanei genome.</title>
        <authorList>
            <person name="Teterina A.A."/>
            <person name="Willis J.H."/>
            <person name="Phillips P.C."/>
        </authorList>
    </citation>
    <scope>NUCLEOTIDE SEQUENCE [LARGE SCALE GENOMIC DNA]</scope>
    <source>
        <strain evidence="1 2">PX506</strain>
        <tissue evidence="1">Whole organism</tissue>
    </source>
</reference>
<dbReference type="AlphaFoldDB" id="A0A6A5HVD8"/>
<dbReference type="EMBL" id="WUAV01000001">
    <property type="protein sequence ID" value="KAF1770746.1"/>
    <property type="molecule type" value="Genomic_DNA"/>
</dbReference>
<evidence type="ECO:0000313" key="2">
    <source>
        <dbReference type="Proteomes" id="UP000483820"/>
    </source>
</evidence>
<protein>
    <submittedName>
        <fullName evidence="1">Uncharacterized protein</fullName>
    </submittedName>
</protein>